<evidence type="ECO:0000313" key="2">
    <source>
        <dbReference type="EMBL" id="GIF79909.1"/>
    </source>
</evidence>
<dbReference type="SUPFAM" id="SSF159888">
    <property type="entry name" value="YdhG-like"/>
    <property type="match status" value="1"/>
</dbReference>
<evidence type="ECO:0000313" key="3">
    <source>
        <dbReference type="Proteomes" id="UP000601223"/>
    </source>
</evidence>
<evidence type="ECO:0000259" key="1">
    <source>
        <dbReference type="Pfam" id="PF08818"/>
    </source>
</evidence>
<dbReference type="EMBL" id="BONF01000008">
    <property type="protein sequence ID" value="GIF79909.1"/>
    <property type="molecule type" value="Genomic_DNA"/>
</dbReference>
<dbReference type="Gene3D" id="3.90.1150.200">
    <property type="match status" value="1"/>
</dbReference>
<protein>
    <recommendedName>
        <fullName evidence="1">YdhG-like domain-containing protein</fullName>
    </recommendedName>
</protein>
<organism evidence="2 3">
    <name type="scientific">Catellatospora bangladeshensis</name>
    <dbReference type="NCBI Taxonomy" id="310355"/>
    <lineage>
        <taxon>Bacteria</taxon>
        <taxon>Bacillati</taxon>
        <taxon>Actinomycetota</taxon>
        <taxon>Actinomycetes</taxon>
        <taxon>Micromonosporales</taxon>
        <taxon>Micromonosporaceae</taxon>
        <taxon>Catellatospora</taxon>
    </lineage>
</organism>
<dbReference type="InterPro" id="IPR014922">
    <property type="entry name" value="YdhG-like"/>
</dbReference>
<accession>A0A8J3JL24</accession>
<proteinExistence type="predicted"/>
<reference evidence="2 3" key="1">
    <citation type="submission" date="2021-01" db="EMBL/GenBank/DDBJ databases">
        <title>Whole genome shotgun sequence of Catellatospora bangladeshensis NBRC 107357.</title>
        <authorList>
            <person name="Komaki H."/>
            <person name="Tamura T."/>
        </authorList>
    </citation>
    <scope>NUCLEOTIDE SEQUENCE [LARGE SCALE GENOMIC DNA]</scope>
    <source>
        <strain evidence="2 3">NBRC 107357</strain>
    </source>
</reference>
<dbReference type="Pfam" id="PF08818">
    <property type="entry name" value="DUF1801"/>
    <property type="match status" value="1"/>
</dbReference>
<dbReference type="AlphaFoldDB" id="A0A8J3JL24"/>
<name>A0A8J3JL24_9ACTN</name>
<keyword evidence="3" id="KW-1185">Reference proteome</keyword>
<sequence length="124" mass="13762">MFPRDNGRMAVRTIDEYISAQPEAVRPVLERVRQTILAAAPPEAGQTISYGIPTVTLDDRYLVYFAGWKHHISLYPVPDGDESLEAAVAPYRAAKGTLRFPLREAIPYDVITQVVAALLARRPA</sequence>
<comment type="caution">
    <text evidence="2">The sequence shown here is derived from an EMBL/GenBank/DDBJ whole genome shotgun (WGS) entry which is preliminary data.</text>
</comment>
<feature type="domain" description="YdhG-like" evidence="1">
    <location>
        <begin position="26"/>
        <end position="117"/>
    </location>
</feature>
<dbReference type="Proteomes" id="UP000601223">
    <property type="component" value="Unassembled WGS sequence"/>
</dbReference>
<gene>
    <name evidence="2" type="ORF">Cba03nite_12580</name>
</gene>